<protein>
    <submittedName>
        <fullName evidence="1">Uncharacterized protein</fullName>
    </submittedName>
</protein>
<sequence>MQVKTISNPRNRIIVGVVIMIVHSGNRRNWGEQEHVFWLWFDQRHLGSMHRIMTEVAVDGRLYAPNQPMENTPDMVSL</sequence>
<accession>A0A8J7WBY3</accession>
<proteinExistence type="predicted"/>
<reference evidence="1" key="1">
    <citation type="submission" date="2014-12" db="EMBL/GenBank/DDBJ databases">
        <authorList>
            <person name="Huang H.-H."/>
            <person name="Chen S.-C."/>
            <person name="Lai M.-C."/>
        </authorList>
    </citation>
    <scope>NUCLEOTIDE SEQUENCE</scope>
    <source>
        <strain evidence="1">K1F9705b</strain>
    </source>
</reference>
<gene>
    <name evidence="1" type="ORF">RJ53_10470</name>
</gene>
<evidence type="ECO:0000313" key="1">
    <source>
        <dbReference type="EMBL" id="MBR1369877.1"/>
    </source>
</evidence>
<dbReference type="AlphaFoldDB" id="A0A8J7WBY3"/>
<organism evidence="1 2">
    <name type="scientific">Methanocalculus chunghsingensis</name>
    <dbReference type="NCBI Taxonomy" id="156457"/>
    <lineage>
        <taxon>Archaea</taxon>
        <taxon>Methanobacteriati</taxon>
        <taxon>Methanobacteriota</taxon>
        <taxon>Stenosarchaea group</taxon>
        <taxon>Methanomicrobia</taxon>
        <taxon>Methanomicrobiales</taxon>
        <taxon>Methanocalculaceae</taxon>
        <taxon>Methanocalculus</taxon>
    </lineage>
</organism>
<evidence type="ECO:0000313" key="2">
    <source>
        <dbReference type="Proteomes" id="UP000730161"/>
    </source>
</evidence>
<dbReference type="EMBL" id="JWHL01000023">
    <property type="protein sequence ID" value="MBR1369877.1"/>
    <property type="molecule type" value="Genomic_DNA"/>
</dbReference>
<dbReference type="Proteomes" id="UP000730161">
    <property type="component" value="Unassembled WGS sequence"/>
</dbReference>
<keyword evidence="2" id="KW-1185">Reference proteome</keyword>
<name>A0A8J7WBY3_9EURY</name>
<comment type="caution">
    <text evidence="1">The sequence shown here is derived from an EMBL/GenBank/DDBJ whole genome shotgun (WGS) entry which is preliminary data.</text>
</comment>